<dbReference type="Pfam" id="PF16859">
    <property type="entry name" value="TetR_C_11"/>
    <property type="match status" value="1"/>
</dbReference>
<dbReference type="PRINTS" id="PR00455">
    <property type="entry name" value="HTHTETR"/>
</dbReference>
<gene>
    <name evidence="6" type="ORF">Athai_26720</name>
</gene>
<dbReference type="SUPFAM" id="SSF48498">
    <property type="entry name" value="Tetracyclin repressor-like, C-terminal domain"/>
    <property type="match status" value="1"/>
</dbReference>
<evidence type="ECO:0000313" key="6">
    <source>
        <dbReference type="EMBL" id="BCJ35169.1"/>
    </source>
</evidence>
<keyword evidence="7" id="KW-1185">Reference proteome</keyword>
<evidence type="ECO:0000313" key="7">
    <source>
        <dbReference type="Proteomes" id="UP000611640"/>
    </source>
</evidence>
<evidence type="ECO:0000256" key="2">
    <source>
        <dbReference type="ARBA" id="ARBA00023125"/>
    </source>
</evidence>
<dbReference type="Gene3D" id="1.10.10.60">
    <property type="entry name" value="Homeodomain-like"/>
    <property type="match status" value="1"/>
</dbReference>
<reference evidence="6 7" key="1">
    <citation type="submission" date="2020-08" db="EMBL/GenBank/DDBJ databases">
        <title>Whole genome shotgun sequence of Actinocatenispora thailandica NBRC 105041.</title>
        <authorList>
            <person name="Komaki H."/>
            <person name="Tamura T."/>
        </authorList>
    </citation>
    <scope>NUCLEOTIDE SEQUENCE [LARGE SCALE GENOMIC DNA]</scope>
    <source>
        <strain evidence="6 7">NBRC 105041</strain>
    </source>
</reference>
<dbReference type="PANTHER" id="PTHR30055:SF148">
    <property type="entry name" value="TETR-FAMILY TRANSCRIPTIONAL REGULATOR"/>
    <property type="match status" value="1"/>
</dbReference>
<evidence type="ECO:0000256" key="1">
    <source>
        <dbReference type="ARBA" id="ARBA00023015"/>
    </source>
</evidence>
<protein>
    <submittedName>
        <fullName evidence="6">Putative transcriptional regulator, TetR family protein</fullName>
    </submittedName>
</protein>
<dbReference type="InterPro" id="IPR011075">
    <property type="entry name" value="TetR_C"/>
</dbReference>
<dbReference type="InterPro" id="IPR001647">
    <property type="entry name" value="HTH_TetR"/>
</dbReference>
<name>A0A7R7DNU2_9ACTN</name>
<evidence type="ECO:0000256" key="4">
    <source>
        <dbReference type="PROSITE-ProRule" id="PRU00335"/>
    </source>
</evidence>
<feature type="domain" description="HTH tetR-type" evidence="5">
    <location>
        <begin position="17"/>
        <end position="77"/>
    </location>
</feature>
<dbReference type="RefSeq" id="WP_203961760.1">
    <property type="nucleotide sequence ID" value="NZ_AP023355.1"/>
</dbReference>
<evidence type="ECO:0000256" key="3">
    <source>
        <dbReference type="ARBA" id="ARBA00023163"/>
    </source>
</evidence>
<sequence>MSDQAALRPGRGRRPAAAVRRAVLAAAGELLFEHGLGAVTFEKVAARAGASKMTLYKWWPSPGALALDGYFAAVEDTLAFPNTGEIERDLTSQLHAFVRLLTERPAGRVIAELVGAAQADPELAGAIASRHTRPRRALAVDRIGRAQRAGQVRAEVDPEVLVDQLWGACYHRLLLPDQPIDTAFADALVRNLLAGIRP</sequence>
<dbReference type="KEGG" id="atl:Athai_26720"/>
<dbReference type="InterPro" id="IPR050109">
    <property type="entry name" value="HTH-type_TetR-like_transc_reg"/>
</dbReference>
<evidence type="ECO:0000259" key="5">
    <source>
        <dbReference type="PROSITE" id="PS50977"/>
    </source>
</evidence>
<dbReference type="GO" id="GO:0000976">
    <property type="term" value="F:transcription cis-regulatory region binding"/>
    <property type="evidence" value="ECO:0007669"/>
    <property type="project" value="TreeGrafter"/>
</dbReference>
<dbReference type="GO" id="GO:0003700">
    <property type="term" value="F:DNA-binding transcription factor activity"/>
    <property type="evidence" value="ECO:0007669"/>
    <property type="project" value="TreeGrafter"/>
</dbReference>
<proteinExistence type="predicted"/>
<feature type="DNA-binding region" description="H-T-H motif" evidence="4">
    <location>
        <begin position="40"/>
        <end position="59"/>
    </location>
</feature>
<keyword evidence="3" id="KW-0804">Transcription</keyword>
<dbReference type="AlphaFoldDB" id="A0A7R7DNU2"/>
<dbReference type="EMBL" id="AP023355">
    <property type="protein sequence ID" value="BCJ35169.1"/>
    <property type="molecule type" value="Genomic_DNA"/>
</dbReference>
<organism evidence="6 7">
    <name type="scientific">Actinocatenispora thailandica</name>
    <dbReference type="NCBI Taxonomy" id="227318"/>
    <lineage>
        <taxon>Bacteria</taxon>
        <taxon>Bacillati</taxon>
        <taxon>Actinomycetota</taxon>
        <taxon>Actinomycetes</taxon>
        <taxon>Micromonosporales</taxon>
        <taxon>Micromonosporaceae</taxon>
        <taxon>Actinocatenispora</taxon>
    </lineage>
</organism>
<dbReference type="Pfam" id="PF00440">
    <property type="entry name" value="TetR_N"/>
    <property type="match status" value="1"/>
</dbReference>
<keyword evidence="1" id="KW-0805">Transcription regulation</keyword>
<dbReference type="PANTHER" id="PTHR30055">
    <property type="entry name" value="HTH-TYPE TRANSCRIPTIONAL REGULATOR RUTR"/>
    <property type="match status" value="1"/>
</dbReference>
<keyword evidence="2 4" id="KW-0238">DNA-binding</keyword>
<dbReference type="InterPro" id="IPR009057">
    <property type="entry name" value="Homeodomain-like_sf"/>
</dbReference>
<dbReference type="Proteomes" id="UP000611640">
    <property type="component" value="Chromosome"/>
</dbReference>
<dbReference type="PROSITE" id="PS50977">
    <property type="entry name" value="HTH_TETR_2"/>
    <property type="match status" value="1"/>
</dbReference>
<dbReference type="SUPFAM" id="SSF46689">
    <property type="entry name" value="Homeodomain-like"/>
    <property type="match status" value="1"/>
</dbReference>
<accession>A0A7R7DNU2</accession>
<dbReference type="Gene3D" id="1.10.357.10">
    <property type="entry name" value="Tetracycline Repressor, domain 2"/>
    <property type="match status" value="1"/>
</dbReference>
<dbReference type="InterPro" id="IPR036271">
    <property type="entry name" value="Tet_transcr_reg_TetR-rel_C_sf"/>
</dbReference>